<comment type="caution">
    <text evidence="2">The sequence shown here is derived from an EMBL/GenBank/DDBJ whole genome shotgun (WGS) entry which is preliminary data.</text>
</comment>
<feature type="region of interest" description="Disordered" evidence="1">
    <location>
        <begin position="130"/>
        <end position="175"/>
    </location>
</feature>
<dbReference type="Proteomes" id="UP001408356">
    <property type="component" value="Unassembled WGS sequence"/>
</dbReference>
<gene>
    <name evidence="2" type="ORF">SUNI508_08225</name>
</gene>
<feature type="compositionally biased region" description="Acidic residues" evidence="1">
    <location>
        <begin position="142"/>
        <end position="151"/>
    </location>
</feature>
<organism evidence="2 3">
    <name type="scientific">Seiridium unicorne</name>
    <dbReference type="NCBI Taxonomy" id="138068"/>
    <lineage>
        <taxon>Eukaryota</taxon>
        <taxon>Fungi</taxon>
        <taxon>Dikarya</taxon>
        <taxon>Ascomycota</taxon>
        <taxon>Pezizomycotina</taxon>
        <taxon>Sordariomycetes</taxon>
        <taxon>Xylariomycetidae</taxon>
        <taxon>Amphisphaeriales</taxon>
        <taxon>Sporocadaceae</taxon>
        <taxon>Seiridium</taxon>
    </lineage>
</organism>
<evidence type="ECO:0000313" key="2">
    <source>
        <dbReference type="EMBL" id="KAK9418264.1"/>
    </source>
</evidence>
<evidence type="ECO:0000313" key="3">
    <source>
        <dbReference type="Proteomes" id="UP001408356"/>
    </source>
</evidence>
<proteinExistence type="predicted"/>
<evidence type="ECO:0000256" key="1">
    <source>
        <dbReference type="SAM" id="MobiDB-lite"/>
    </source>
</evidence>
<reference evidence="2 3" key="1">
    <citation type="journal article" date="2024" name="J. Plant Pathol.">
        <title>Sequence and assembly of the genome of Seiridium unicorne, isolate CBS 538.82, causal agent of cypress canker disease.</title>
        <authorList>
            <person name="Scali E."/>
            <person name="Rocca G.D."/>
            <person name="Danti R."/>
            <person name="Garbelotto M."/>
            <person name="Barberini S."/>
            <person name="Baroncelli R."/>
            <person name="Emiliani G."/>
        </authorList>
    </citation>
    <scope>NUCLEOTIDE SEQUENCE [LARGE SCALE GENOMIC DNA]</scope>
    <source>
        <strain evidence="2 3">BM-138-508</strain>
    </source>
</reference>
<accession>A0ABR2UUE1</accession>
<name>A0ABR2UUE1_9PEZI</name>
<keyword evidence="3" id="KW-1185">Reference proteome</keyword>
<dbReference type="EMBL" id="JARVKF010000392">
    <property type="protein sequence ID" value="KAK9418264.1"/>
    <property type="molecule type" value="Genomic_DNA"/>
</dbReference>
<protein>
    <submittedName>
        <fullName evidence="2">Uncharacterized protein</fullName>
    </submittedName>
</protein>
<sequence length="192" mass="21332">MDEQYSSSGEDLLFTEPGYTTYETTLEYLREHTVPLKVRRCFDTDEAVDDYVSKWLHQLAPARDFEIKDIHEIDKELARCDLADIVIGLFIQLTGENRFPCVGCKREGCSGPFDYCISLKDIENVDNGISITSSTSEKDASGSEDCDDEGGDNGPAADPVKDWNSQGDNSETCGPEGYWLVAHHVGSDEGSW</sequence>
<feature type="compositionally biased region" description="Polar residues" evidence="1">
    <location>
        <begin position="163"/>
        <end position="172"/>
    </location>
</feature>